<evidence type="ECO:0000313" key="1">
    <source>
        <dbReference type="EMBL" id="KAA0118981.1"/>
    </source>
</evidence>
<dbReference type="AlphaFoldDB" id="A0A5A7ZT75"/>
<dbReference type="RefSeq" id="WP_149565158.1">
    <property type="nucleotide sequence ID" value="NZ_JAPVYC010000002.1"/>
</dbReference>
<sequence>MRRDISIIWLEDEMEDAFSEHLSIVKESIEYKGYQLLDENCHLCETIEQAREILNDSSKRIDFFISDFNLGDDEGQSGIDNGIEFLNDVRNKNKFKQFFILYSKNYEEIKQTVITKIETEDNLGLLNNTMIINLSSPSDEVIKREFNKAVEISLSKWDELNALRGEYMSENAEIEHELKTILGVQLEDHRNYKSLYTDFKNTHLSYRDIKDNDQLLTEWFQMIKKRNALAHSKEQFSSEHDGYVISTIEEGNVQILECTIDSERKTLIDLTEKVKTLIQSRPKVLRGSKRP</sequence>
<dbReference type="Proteomes" id="UP000324105">
    <property type="component" value="Unassembled WGS sequence"/>
</dbReference>
<protein>
    <submittedName>
        <fullName evidence="1">Uncharacterized protein</fullName>
    </submittedName>
</protein>
<reference evidence="1 2" key="1">
    <citation type="submission" date="2019-06" db="EMBL/GenBank/DDBJ databases">
        <title>Genome sequence and analysis of a MDR-Streptococcus sanguis isolated from throat swab of children with scarlet fever from Hangzhou,China.</title>
        <authorList>
            <person name="Huang Y."/>
            <person name="Xie L."/>
            <person name="Liu W."/>
        </authorList>
    </citation>
    <scope>NUCLEOTIDE SEQUENCE [LARGE SCALE GENOMIC DNA]</scope>
    <source>
        <strain evidence="1 2">S28</strain>
    </source>
</reference>
<organism evidence="1 2">
    <name type="scientific">Streptococcus sanguinis</name>
    <dbReference type="NCBI Taxonomy" id="1305"/>
    <lineage>
        <taxon>Bacteria</taxon>
        <taxon>Bacillati</taxon>
        <taxon>Bacillota</taxon>
        <taxon>Bacilli</taxon>
        <taxon>Lactobacillales</taxon>
        <taxon>Streptococcaceae</taxon>
        <taxon>Streptococcus</taxon>
    </lineage>
</organism>
<accession>A0A5A7ZT75</accession>
<dbReference type="EMBL" id="VIBR01000001">
    <property type="protein sequence ID" value="KAA0118981.1"/>
    <property type="molecule type" value="Genomic_DNA"/>
</dbReference>
<evidence type="ECO:0000313" key="2">
    <source>
        <dbReference type="Proteomes" id="UP000324105"/>
    </source>
</evidence>
<name>A0A5A7ZT75_STRSA</name>
<proteinExistence type="predicted"/>
<gene>
    <name evidence="1" type="ORF">FKX92_00100</name>
</gene>
<comment type="caution">
    <text evidence="1">The sequence shown here is derived from an EMBL/GenBank/DDBJ whole genome shotgun (WGS) entry which is preliminary data.</text>
</comment>